<comment type="caution">
    <text evidence="2">The sequence shown here is derived from an EMBL/GenBank/DDBJ whole genome shotgun (WGS) entry which is preliminary data.</text>
</comment>
<dbReference type="Gene3D" id="1.10.1060.20">
    <property type="match status" value="1"/>
</dbReference>
<evidence type="ECO:0000313" key="3">
    <source>
        <dbReference type="Proteomes" id="UP000237472"/>
    </source>
</evidence>
<accession>A0A2G4R1H1</accession>
<dbReference type="AlphaFoldDB" id="A0A2G4R1H1"/>
<dbReference type="RefSeq" id="WP_099461644.1">
    <property type="nucleotide sequence ID" value="NZ_LDWY01000064.1"/>
</dbReference>
<proteinExistence type="predicted"/>
<dbReference type="Gene3D" id="3.10.20.30">
    <property type="match status" value="1"/>
</dbReference>
<reference evidence="3" key="1">
    <citation type="submission" date="2015-06" db="EMBL/GenBank/DDBJ databases">
        <authorList>
            <person name="Parisi A."/>
            <person name="Chiara M."/>
            <person name="Florio D."/>
            <person name="Miccolupo A."/>
            <person name="Manzari C."/>
            <person name="Mion D."/>
            <person name="Caruso M."/>
            <person name="D'erchia A.M."/>
            <person name="Zanoni R."/>
        </authorList>
    </citation>
    <scope>NUCLEOTIDE SEQUENCE [LARGE SCALE GENOMIC DNA]</scope>
    <source>
        <strain evidence="3">73/13</strain>
    </source>
</reference>
<evidence type="ECO:0000313" key="2">
    <source>
        <dbReference type="EMBL" id="PHY90404.1"/>
    </source>
</evidence>
<protein>
    <recommendedName>
        <fullName evidence="1">HdrB-like C-terminal domain-containing protein</fullName>
    </recommendedName>
</protein>
<evidence type="ECO:0000259" key="1">
    <source>
        <dbReference type="Pfam" id="PF22196"/>
    </source>
</evidence>
<dbReference type="Proteomes" id="UP000237472">
    <property type="component" value="Unassembled WGS sequence"/>
</dbReference>
<dbReference type="InterPro" id="IPR012675">
    <property type="entry name" value="Beta-grasp_dom_sf"/>
</dbReference>
<sequence length="353" mass="42128">MKKLELHIFRFDKELDYESYYKPYIYENYENFLKLYDLLLQVQNDDIYFKFDKNENSYVKINNVPVPLSTPLEDILLQFGLNLIIEPLSTKRAYKDLLFDKNDFWEKFTLLAPFCDEEDKRLYGNLEHFYYADVLLEFHSEFMGNALFYLAFKLIEKDSSKKEAILKILCDKERGIFYHLKSPFDELENAVKWLCEEILKQNLFDKNLLCFKKENENKPNFKEHLKHNFSNFNIACYNFDLDNSLKVKLKARFITFEKAYQNNGYTLLKLNEDLSYKMASEIILDAYDSGSDFLLVNNEDDFYLFDTCAKKLMQSCGRDFSDFYILSLKEFELLTQGIKPDSLRNHTLKVSLI</sequence>
<dbReference type="OrthoDB" id="5372285at2"/>
<dbReference type="Gene3D" id="3.40.50.11810">
    <property type="match status" value="1"/>
</dbReference>
<name>A0A2G4R1H1_9BACT</name>
<gene>
    <name evidence="2" type="ORF">AA994_05135</name>
</gene>
<dbReference type="Pfam" id="PF22196">
    <property type="entry name" value="HdrB-like_C"/>
    <property type="match status" value="1"/>
</dbReference>
<dbReference type="InterPro" id="IPR054018">
    <property type="entry name" value="HdrB-like_C"/>
</dbReference>
<organism evidence="2 3">
    <name type="scientific">Campylobacter vulpis</name>
    <dbReference type="NCBI Taxonomy" id="1655500"/>
    <lineage>
        <taxon>Bacteria</taxon>
        <taxon>Pseudomonadati</taxon>
        <taxon>Campylobacterota</taxon>
        <taxon>Epsilonproteobacteria</taxon>
        <taxon>Campylobacterales</taxon>
        <taxon>Campylobacteraceae</taxon>
        <taxon>Campylobacter</taxon>
    </lineage>
</organism>
<dbReference type="EMBL" id="LDWY01000064">
    <property type="protein sequence ID" value="PHY90404.1"/>
    <property type="molecule type" value="Genomic_DNA"/>
</dbReference>
<feature type="domain" description="HdrB-like C-terminal" evidence="1">
    <location>
        <begin position="267"/>
        <end position="336"/>
    </location>
</feature>